<sequence>MRFGSGSYDVRRSEGLNPSLLTSARHTITCTVSFLDASERQFQVDRHAHGSVLLDKVFAHLELVERDFFGLQFLYVLGTKDTQKRWLDPNKSIRKQMVCPPFHLCFRVKFYVSDPSKLVEEYTRYHFFLQLRLDMLEGRLPSAEGSLALLASYAVQSELGDYSPEDHPEGYLNQYRFAPTQSIDFPKRVAELHAMHRGQSPAEAEFNFLEHAKKLDMYGVDLYAARDGKNLPIGIGVNSYGMVVFHEGTKINEFAWATIMKISFKKKNFYVHIKLGEPNAPDTVLSFHVMSSPACKQLWKACIEHHTFFRLIAPPLAPPRGLLSIGSKYRYCGRTEFQTMEDVKQRARVERTFHRSHSKSSFLRSTFSGVPSCDTSRTFTPTTASPDVSSRILSHGGSCSTSRNRNKMMSGGDESSILLSTPPLNGYSSDGTLSRPHREPRESESSAPSLRRRPPRETTFGISEDDTSEERHWTPAMQACTSTAAVHHRPPSGGTPTSRRSMQNGFLTNGCTNSNVYGTTYSTTSNGYGNGALSAKPPLNAARASPRLSQGCGASPRSSVASYSSHTSGIGASPPMARRSPQSNKSNSPVTEDSLVTIRMRPDAMGRFGFNVKGGADQNYPVIVSRVAPGSSADKAHPRLNEGDQVLFINGRDVTPMSHDTVVDFIRSARSAPNGGELVLTIKPNVYRLGEEVEEPEGAALPEQMRVAESVPRSDKLSHSLRLLSDALATGRIVSQFEQLYRKKPGMTMNDCRLTSNLNKNRYRDVCPYDATRVRLSSSPNGDYINANFVNMEIPSSGIVNRYIACQGPLAHTSADHWLMVWEQLCTHIVMLTTTIERGRAKCHQYWPRLHESHEYGRLLVTCIRDHDTPNCSYREFSVRDRTSKEERRVTQMQYTAWPDHGVPDDPQHFISFVGEVRRARAGSVDPIVVHCSAGIGRTGVLILMETAACLVEANEPVYPLDIVRVMRDQRAMAIQTAGQYTFVCESILRAYNDGIIKPLAEYQKR</sequence>
<keyword evidence="7" id="KW-0206">Cytoskeleton</keyword>
<feature type="compositionally biased region" description="Polar residues" evidence="8">
    <location>
        <begin position="417"/>
        <end position="432"/>
    </location>
</feature>
<feature type="compositionally biased region" description="Polar residues" evidence="8">
    <location>
        <begin position="580"/>
        <end position="591"/>
    </location>
</feature>
<dbReference type="WBParaSite" id="HCON_00092120-00002">
    <property type="protein sequence ID" value="HCON_00092120-00002"/>
    <property type="gene ID" value="HCON_00092120"/>
</dbReference>
<dbReference type="Gene3D" id="3.10.20.90">
    <property type="entry name" value="Phosphatidylinositol 3-kinase Catalytic Subunit, Chain A, domain 1"/>
    <property type="match status" value="1"/>
</dbReference>
<dbReference type="AlphaFoldDB" id="A0A7I5E9U1"/>
<dbReference type="SUPFAM" id="SSF50156">
    <property type="entry name" value="PDZ domain-like"/>
    <property type="match status" value="1"/>
</dbReference>
<dbReference type="InterPro" id="IPR001478">
    <property type="entry name" value="PDZ"/>
</dbReference>
<dbReference type="PROSITE" id="PS50057">
    <property type="entry name" value="FERM_3"/>
    <property type="match status" value="1"/>
</dbReference>
<dbReference type="SUPFAM" id="SSF50729">
    <property type="entry name" value="PH domain-like"/>
    <property type="match status" value="1"/>
</dbReference>
<dbReference type="InterPro" id="IPR011993">
    <property type="entry name" value="PH-like_dom_sf"/>
</dbReference>
<dbReference type="PRINTS" id="PR00935">
    <property type="entry name" value="BAND41"/>
</dbReference>
<dbReference type="EC" id="3.1.3.48" evidence="3"/>
<dbReference type="InterPro" id="IPR003595">
    <property type="entry name" value="Tyr_Pase_cat"/>
</dbReference>
<name>A0A7I5E9U1_HAECO</name>
<comment type="subcellular location">
    <subcellularLocation>
        <location evidence="1">Cytoplasm</location>
        <location evidence="1">Cytoskeleton</location>
    </subcellularLocation>
</comment>
<dbReference type="SMART" id="SM00295">
    <property type="entry name" value="B41"/>
    <property type="match status" value="1"/>
</dbReference>
<dbReference type="Proteomes" id="UP000025227">
    <property type="component" value="Unplaced"/>
</dbReference>
<dbReference type="PROSITE" id="PS50055">
    <property type="entry name" value="TYR_PHOSPHATASE_PTP"/>
    <property type="match status" value="1"/>
</dbReference>
<dbReference type="InterPro" id="IPR014352">
    <property type="entry name" value="FERM/acyl-CoA-bd_prot_sf"/>
</dbReference>
<evidence type="ECO:0000256" key="3">
    <source>
        <dbReference type="ARBA" id="ARBA00013064"/>
    </source>
</evidence>
<dbReference type="InterPro" id="IPR018980">
    <property type="entry name" value="FERM_PH-like_C"/>
</dbReference>
<dbReference type="PROSITE" id="PS00660">
    <property type="entry name" value="FERM_1"/>
    <property type="match status" value="1"/>
</dbReference>
<feature type="domain" description="FERM" evidence="11">
    <location>
        <begin position="28"/>
        <end position="313"/>
    </location>
</feature>
<dbReference type="InterPro" id="IPR036034">
    <property type="entry name" value="PDZ_sf"/>
</dbReference>
<dbReference type="GO" id="GO:0005856">
    <property type="term" value="C:cytoskeleton"/>
    <property type="evidence" value="ECO:0007669"/>
    <property type="project" value="UniProtKB-SubCell"/>
</dbReference>
<dbReference type="Pfam" id="PF09379">
    <property type="entry name" value="FERM_N"/>
    <property type="match status" value="1"/>
</dbReference>
<feature type="compositionally biased region" description="Polar residues" evidence="8">
    <location>
        <begin position="494"/>
        <end position="511"/>
    </location>
</feature>
<protein>
    <recommendedName>
        <fullName evidence="3">protein-tyrosine-phosphatase</fullName>
        <ecNumber evidence="3">3.1.3.48</ecNumber>
    </recommendedName>
</protein>
<evidence type="ECO:0000256" key="7">
    <source>
        <dbReference type="ARBA" id="ARBA00023212"/>
    </source>
</evidence>
<dbReference type="Pfam" id="PF00373">
    <property type="entry name" value="FERM_M"/>
    <property type="match status" value="1"/>
</dbReference>
<dbReference type="PROSITE" id="PS00383">
    <property type="entry name" value="TYR_PHOSPHATASE_1"/>
    <property type="match status" value="1"/>
</dbReference>
<feature type="domain" description="PDZ" evidence="12">
    <location>
        <begin position="597"/>
        <end position="669"/>
    </location>
</feature>
<feature type="domain" description="Tyrosine-protein phosphatase" evidence="9">
    <location>
        <begin position="733"/>
        <end position="991"/>
    </location>
</feature>
<dbReference type="GO" id="GO:0004725">
    <property type="term" value="F:protein tyrosine phosphatase activity"/>
    <property type="evidence" value="ECO:0007669"/>
    <property type="project" value="UniProtKB-EC"/>
</dbReference>
<dbReference type="Pfam" id="PF08736">
    <property type="entry name" value="FA"/>
    <property type="match status" value="1"/>
</dbReference>
<keyword evidence="13" id="KW-1185">Reference proteome</keyword>
<dbReference type="InterPro" id="IPR019748">
    <property type="entry name" value="FERM_central"/>
</dbReference>
<evidence type="ECO:0000259" key="12">
    <source>
        <dbReference type="PROSITE" id="PS50106"/>
    </source>
</evidence>
<dbReference type="SMART" id="SM01195">
    <property type="entry name" value="FA"/>
    <property type="match status" value="1"/>
</dbReference>
<dbReference type="GO" id="GO:0016020">
    <property type="term" value="C:membrane"/>
    <property type="evidence" value="ECO:0007669"/>
    <property type="project" value="UniProtKB-ARBA"/>
</dbReference>
<evidence type="ECO:0000313" key="13">
    <source>
        <dbReference type="Proteomes" id="UP000025227"/>
    </source>
</evidence>
<dbReference type="Pfam" id="PF09380">
    <property type="entry name" value="FERM_C"/>
    <property type="match status" value="1"/>
</dbReference>
<dbReference type="PROSITE" id="PS50056">
    <property type="entry name" value="TYR_PHOSPHATASE_2"/>
    <property type="match status" value="1"/>
</dbReference>
<dbReference type="FunFam" id="2.30.29.30:FF:000002">
    <property type="entry name" value="Band 4.1-like protein 5 isoform 1"/>
    <property type="match status" value="1"/>
</dbReference>
<dbReference type="OrthoDB" id="5854685at2759"/>
<dbReference type="PROSITE" id="PS00661">
    <property type="entry name" value="FERM_2"/>
    <property type="match status" value="1"/>
</dbReference>
<dbReference type="PANTHER" id="PTHR45706">
    <property type="entry name" value="TYROSINE-PROTEIN PHOSPHATASE"/>
    <property type="match status" value="1"/>
</dbReference>
<evidence type="ECO:0000256" key="1">
    <source>
        <dbReference type="ARBA" id="ARBA00004245"/>
    </source>
</evidence>
<feature type="compositionally biased region" description="Polar residues" evidence="8">
    <location>
        <begin position="374"/>
        <end position="403"/>
    </location>
</feature>
<keyword evidence="6" id="KW-0904">Protein phosphatase</keyword>
<feature type="domain" description="Tyrosine specific protein phosphatases" evidence="10">
    <location>
        <begin position="908"/>
        <end position="982"/>
    </location>
</feature>
<dbReference type="PRINTS" id="PR00700">
    <property type="entry name" value="PRTYPHPHTASE"/>
</dbReference>
<evidence type="ECO:0000259" key="11">
    <source>
        <dbReference type="PROSITE" id="PS50057"/>
    </source>
</evidence>
<dbReference type="SMART" id="SM01196">
    <property type="entry name" value="FERM_C"/>
    <property type="match status" value="1"/>
</dbReference>
<dbReference type="PROSITE" id="PS50106">
    <property type="entry name" value="PDZ"/>
    <property type="match status" value="1"/>
</dbReference>
<dbReference type="Pfam" id="PF00595">
    <property type="entry name" value="PDZ"/>
    <property type="match status" value="1"/>
</dbReference>
<dbReference type="PANTHER" id="PTHR45706:SF4">
    <property type="entry name" value="TYROSINE-PROTEIN PHOSPHATASE"/>
    <property type="match status" value="1"/>
</dbReference>
<dbReference type="InterPro" id="IPR029021">
    <property type="entry name" value="Prot-tyrosine_phosphatase-like"/>
</dbReference>
<comment type="similarity">
    <text evidence="2">Belongs to the protein-tyrosine phosphatase family. Non-receptor class subfamily.</text>
</comment>
<dbReference type="SUPFAM" id="SSF54236">
    <property type="entry name" value="Ubiquitin-like"/>
    <property type="match status" value="1"/>
</dbReference>
<dbReference type="SUPFAM" id="SSF47031">
    <property type="entry name" value="Second domain of FERM"/>
    <property type="match status" value="1"/>
</dbReference>
<dbReference type="InterPro" id="IPR014847">
    <property type="entry name" value="FA"/>
</dbReference>
<dbReference type="SMART" id="SM00194">
    <property type="entry name" value="PTPc"/>
    <property type="match status" value="1"/>
</dbReference>
<dbReference type="InterPro" id="IPR035963">
    <property type="entry name" value="FERM_2"/>
</dbReference>
<dbReference type="Gene3D" id="2.30.29.30">
    <property type="entry name" value="Pleckstrin-homology domain (PH domain)/Phosphotyrosine-binding domain (PTB)"/>
    <property type="match status" value="1"/>
</dbReference>
<dbReference type="SMART" id="SM00228">
    <property type="entry name" value="PDZ"/>
    <property type="match status" value="1"/>
</dbReference>
<evidence type="ECO:0000256" key="4">
    <source>
        <dbReference type="ARBA" id="ARBA00022490"/>
    </source>
</evidence>
<dbReference type="CDD" id="cd14541">
    <property type="entry name" value="PTPc-N3_4"/>
    <property type="match status" value="1"/>
</dbReference>
<evidence type="ECO:0000256" key="2">
    <source>
        <dbReference type="ARBA" id="ARBA00009649"/>
    </source>
</evidence>
<evidence type="ECO:0000259" key="9">
    <source>
        <dbReference type="PROSITE" id="PS50055"/>
    </source>
</evidence>
<dbReference type="CDD" id="cd14473">
    <property type="entry name" value="FERM_B-lobe"/>
    <property type="match status" value="1"/>
</dbReference>
<dbReference type="CDD" id="cd06706">
    <property type="entry name" value="PDZ_PTPN3-4-like"/>
    <property type="match status" value="1"/>
</dbReference>
<dbReference type="Gene3D" id="2.30.42.10">
    <property type="match status" value="1"/>
</dbReference>
<dbReference type="Gene3D" id="1.20.80.10">
    <property type="match status" value="1"/>
</dbReference>
<dbReference type="FunFam" id="1.20.80.10:FF:000003">
    <property type="entry name" value="Tyrosine-protein phosphatase non-receptor type 4"/>
    <property type="match status" value="1"/>
</dbReference>
<evidence type="ECO:0000256" key="8">
    <source>
        <dbReference type="SAM" id="MobiDB-lite"/>
    </source>
</evidence>
<organism evidence="13 14">
    <name type="scientific">Haemonchus contortus</name>
    <name type="common">Barber pole worm</name>
    <dbReference type="NCBI Taxonomy" id="6289"/>
    <lineage>
        <taxon>Eukaryota</taxon>
        <taxon>Metazoa</taxon>
        <taxon>Ecdysozoa</taxon>
        <taxon>Nematoda</taxon>
        <taxon>Chromadorea</taxon>
        <taxon>Rhabditida</taxon>
        <taxon>Rhabditina</taxon>
        <taxon>Rhabditomorpha</taxon>
        <taxon>Strongyloidea</taxon>
        <taxon>Trichostrongylidae</taxon>
        <taxon>Haemonchus</taxon>
    </lineage>
</organism>
<reference evidence="14" key="1">
    <citation type="submission" date="2020-12" db="UniProtKB">
        <authorList>
            <consortium name="WormBaseParasite"/>
        </authorList>
    </citation>
    <scope>IDENTIFICATION</scope>
    <source>
        <strain evidence="14">MHco3</strain>
    </source>
</reference>
<dbReference type="InterPro" id="IPR019749">
    <property type="entry name" value="Band_41_domain"/>
</dbReference>
<dbReference type="Gene3D" id="3.90.190.10">
    <property type="entry name" value="Protein tyrosine phosphatase superfamily"/>
    <property type="match status" value="1"/>
</dbReference>
<dbReference type="InterPro" id="IPR016130">
    <property type="entry name" value="Tyr_Pase_AS"/>
</dbReference>
<dbReference type="InterPro" id="IPR019747">
    <property type="entry name" value="FERM_CS"/>
</dbReference>
<dbReference type="InterPro" id="IPR029071">
    <property type="entry name" value="Ubiquitin-like_domsf"/>
</dbReference>
<dbReference type="Pfam" id="PF00102">
    <property type="entry name" value="Y_phosphatase"/>
    <property type="match status" value="1"/>
</dbReference>
<accession>A0A7I5E9U1</accession>
<evidence type="ECO:0000256" key="5">
    <source>
        <dbReference type="ARBA" id="ARBA00022801"/>
    </source>
</evidence>
<evidence type="ECO:0000259" key="10">
    <source>
        <dbReference type="PROSITE" id="PS50056"/>
    </source>
</evidence>
<dbReference type="InterPro" id="IPR000299">
    <property type="entry name" value="FERM_domain"/>
</dbReference>
<keyword evidence="4" id="KW-0963">Cytoplasm</keyword>
<dbReference type="SUPFAM" id="SSF52799">
    <property type="entry name" value="(Phosphotyrosine protein) phosphatases II"/>
    <property type="match status" value="1"/>
</dbReference>
<proteinExistence type="inferred from homology"/>
<dbReference type="InterPro" id="IPR000387">
    <property type="entry name" value="Tyr_Pase_dom"/>
</dbReference>
<feature type="region of interest" description="Disordered" evidence="8">
    <location>
        <begin position="542"/>
        <end position="595"/>
    </location>
</feature>
<evidence type="ECO:0000256" key="6">
    <source>
        <dbReference type="ARBA" id="ARBA00022912"/>
    </source>
</evidence>
<dbReference type="InterPro" id="IPR018979">
    <property type="entry name" value="FERM_N"/>
</dbReference>
<feature type="compositionally biased region" description="Low complexity" evidence="8">
    <location>
        <begin position="555"/>
        <end position="565"/>
    </location>
</feature>
<dbReference type="InterPro" id="IPR000242">
    <property type="entry name" value="PTP_cat"/>
</dbReference>
<feature type="region of interest" description="Disordered" evidence="8">
    <location>
        <begin position="374"/>
        <end position="514"/>
    </location>
</feature>
<evidence type="ECO:0000313" key="14">
    <source>
        <dbReference type="WBParaSite" id="HCON_00092120-00002"/>
    </source>
</evidence>
<keyword evidence="5" id="KW-0378">Hydrolase</keyword>
<dbReference type="SMART" id="SM00404">
    <property type="entry name" value="PTPc_motif"/>
    <property type="match status" value="1"/>
</dbReference>
<dbReference type="OMA" id="MIRECRH"/>